<proteinExistence type="predicted"/>
<dbReference type="Proteomes" id="UP000265520">
    <property type="component" value="Unassembled WGS sequence"/>
</dbReference>
<organism evidence="1 2">
    <name type="scientific">Trifolium medium</name>
    <dbReference type="NCBI Taxonomy" id="97028"/>
    <lineage>
        <taxon>Eukaryota</taxon>
        <taxon>Viridiplantae</taxon>
        <taxon>Streptophyta</taxon>
        <taxon>Embryophyta</taxon>
        <taxon>Tracheophyta</taxon>
        <taxon>Spermatophyta</taxon>
        <taxon>Magnoliopsida</taxon>
        <taxon>eudicotyledons</taxon>
        <taxon>Gunneridae</taxon>
        <taxon>Pentapetalae</taxon>
        <taxon>rosids</taxon>
        <taxon>fabids</taxon>
        <taxon>Fabales</taxon>
        <taxon>Fabaceae</taxon>
        <taxon>Papilionoideae</taxon>
        <taxon>50 kb inversion clade</taxon>
        <taxon>NPAAA clade</taxon>
        <taxon>Hologalegina</taxon>
        <taxon>IRL clade</taxon>
        <taxon>Trifolieae</taxon>
        <taxon>Trifolium</taxon>
    </lineage>
</organism>
<dbReference type="AlphaFoldDB" id="A0A392U4A8"/>
<name>A0A392U4A8_9FABA</name>
<comment type="caution">
    <text evidence="1">The sequence shown here is derived from an EMBL/GenBank/DDBJ whole genome shotgun (WGS) entry which is preliminary data.</text>
</comment>
<evidence type="ECO:0000313" key="1">
    <source>
        <dbReference type="EMBL" id="MCI68303.1"/>
    </source>
</evidence>
<protein>
    <submittedName>
        <fullName evidence="1">Pentatricopeptide repeat-containing protein</fullName>
    </submittedName>
</protein>
<sequence length="42" mass="4818">MQVLQWMEDAGIHPSYEMYHDISSFSEKCCGAENAAVIKERL</sequence>
<reference evidence="1 2" key="1">
    <citation type="journal article" date="2018" name="Front. Plant Sci.">
        <title>Red Clover (Trifolium pratense) and Zigzag Clover (T. medium) - A Picture of Genomic Similarities and Differences.</title>
        <authorList>
            <person name="Dluhosova J."/>
            <person name="Istvanek J."/>
            <person name="Nedelnik J."/>
            <person name="Repkova J."/>
        </authorList>
    </citation>
    <scope>NUCLEOTIDE SEQUENCE [LARGE SCALE GENOMIC DNA]</scope>
    <source>
        <strain evidence="2">cv. 10/8</strain>
        <tissue evidence="1">Leaf</tissue>
    </source>
</reference>
<feature type="non-terminal residue" evidence="1">
    <location>
        <position position="42"/>
    </location>
</feature>
<dbReference type="EMBL" id="LXQA010734116">
    <property type="protein sequence ID" value="MCI68303.1"/>
    <property type="molecule type" value="Genomic_DNA"/>
</dbReference>
<keyword evidence="2" id="KW-1185">Reference proteome</keyword>
<accession>A0A392U4A8</accession>
<evidence type="ECO:0000313" key="2">
    <source>
        <dbReference type="Proteomes" id="UP000265520"/>
    </source>
</evidence>